<protein>
    <submittedName>
        <fullName evidence="1">ParB-type DNA binding protein AlpR homologue (45% identity)</fullName>
    </submittedName>
</protein>
<dbReference type="RefSeq" id="WP_122630943.1">
    <property type="nucleotide sequence ID" value="NZ_LR026976.1"/>
</dbReference>
<dbReference type="AlphaFoldDB" id="A0A9Q9PAK8"/>
<name>A0A9Q9PAK8_BACPU</name>
<reference evidence="1" key="1">
    <citation type="submission" date="2018-10" db="EMBL/GenBank/DDBJ databases">
        <authorList>
            <person name="Singh K. P."/>
            <person name="Ramachandran G."/>
            <person name="Val-Calvo J."/>
            <person name="Meijer J.J. W."/>
            <person name="Miguel-Arribas A."/>
            <person name="Gago Cordoba C."/>
        </authorList>
    </citation>
    <scope>NUCLEOTIDE SEQUENCE</scope>
    <source>
        <strain evidence="1">1</strain>
        <plasmid evidence="1">p576</plasmid>
    </source>
</reference>
<gene>
    <name evidence="1" type="primary">alp576R</name>
    <name evidence="1" type="ORF">SBRMV_032</name>
</gene>
<evidence type="ECO:0000313" key="1">
    <source>
        <dbReference type="EMBL" id="VCT93317.1"/>
    </source>
</evidence>
<keyword evidence="1" id="KW-0614">Plasmid</keyword>
<dbReference type="EMBL" id="LR026976">
    <property type="protein sequence ID" value="VCT93317.1"/>
    <property type="molecule type" value="Genomic_DNA"/>
</dbReference>
<organism evidence="1">
    <name type="scientific">Bacillus pumilus</name>
    <name type="common">Bacillus mesentericus</name>
    <dbReference type="NCBI Taxonomy" id="1408"/>
    <lineage>
        <taxon>Bacteria</taxon>
        <taxon>Bacillati</taxon>
        <taxon>Bacillota</taxon>
        <taxon>Bacilli</taxon>
        <taxon>Bacillales</taxon>
        <taxon>Bacillaceae</taxon>
        <taxon>Bacillus</taxon>
    </lineage>
</organism>
<proteinExistence type="predicted"/>
<sequence length="128" mass="15331">MKKPILNVRTDKMTDEMYNHVVQRIDQTQSKTFREYAFELIQKDMMDKQKFLEDKEKDKHVLDLVHELQIEMKREFRDLRKKVDQKTFISSDSPHGHINDSTPREIKEGILADEEVIGSIEEDYDVDF</sequence>
<geneLocation type="plasmid" evidence="1">
    <name>p576</name>
</geneLocation>
<accession>A0A9Q9PAK8</accession>